<dbReference type="Proteomes" id="UP000605848">
    <property type="component" value="Unassembled WGS sequence"/>
</dbReference>
<dbReference type="Gene3D" id="3.40.50.150">
    <property type="entry name" value="Vaccinia Virus protein VP39"/>
    <property type="match status" value="1"/>
</dbReference>
<dbReference type="EMBL" id="JAEQMY010000007">
    <property type="protein sequence ID" value="MBL0403658.1"/>
    <property type="molecule type" value="Genomic_DNA"/>
</dbReference>
<dbReference type="GO" id="GO:0008757">
    <property type="term" value="F:S-adenosylmethionine-dependent methyltransferase activity"/>
    <property type="evidence" value="ECO:0007669"/>
    <property type="project" value="InterPro"/>
</dbReference>
<gene>
    <name evidence="2" type="ORF">JKG68_06745</name>
</gene>
<keyword evidence="2" id="KW-0489">Methyltransferase</keyword>
<keyword evidence="3" id="KW-1185">Reference proteome</keyword>
<accession>A0A936ZFQ2</accession>
<feature type="domain" description="Methyltransferase type 11" evidence="1">
    <location>
        <begin position="46"/>
        <end position="91"/>
    </location>
</feature>
<evidence type="ECO:0000313" key="3">
    <source>
        <dbReference type="Proteomes" id="UP000605848"/>
    </source>
</evidence>
<proteinExistence type="predicted"/>
<evidence type="ECO:0000313" key="2">
    <source>
        <dbReference type="EMBL" id="MBL0403658.1"/>
    </source>
</evidence>
<dbReference type="GO" id="GO:0032259">
    <property type="term" value="P:methylation"/>
    <property type="evidence" value="ECO:0007669"/>
    <property type="project" value="UniProtKB-KW"/>
</dbReference>
<comment type="caution">
    <text evidence="2">The sequence shown here is derived from an EMBL/GenBank/DDBJ whole genome shotgun (WGS) entry which is preliminary data.</text>
</comment>
<name>A0A936ZFQ2_9HYPH</name>
<dbReference type="RefSeq" id="WP_202057273.1">
    <property type="nucleotide sequence ID" value="NZ_JAEQMY010000007.1"/>
</dbReference>
<organism evidence="2 3">
    <name type="scientific">Microvirga aerilata</name>
    <dbReference type="NCBI Taxonomy" id="670292"/>
    <lineage>
        <taxon>Bacteria</taxon>
        <taxon>Pseudomonadati</taxon>
        <taxon>Pseudomonadota</taxon>
        <taxon>Alphaproteobacteria</taxon>
        <taxon>Hyphomicrobiales</taxon>
        <taxon>Methylobacteriaceae</taxon>
        <taxon>Microvirga</taxon>
    </lineage>
</organism>
<dbReference type="AlphaFoldDB" id="A0A936ZFQ2"/>
<reference evidence="2" key="1">
    <citation type="submission" date="2021-01" db="EMBL/GenBank/DDBJ databases">
        <title>Microvirga sp.</title>
        <authorList>
            <person name="Kim M.K."/>
        </authorList>
    </citation>
    <scope>NUCLEOTIDE SEQUENCE</scope>
    <source>
        <strain evidence="2">5420S-16</strain>
    </source>
</reference>
<dbReference type="Pfam" id="PF08241">
    <property type="entry name" value="Methyltransf_11"/>
    <property type="match status" value="1"/>
</dbReference>
<dbReference type="InterPro" id="IPR013216">
    <property type="entry name" value="Methyltransf_11"/>
</dbReference>
<dbReference type="InterPro" id="IPR029063">
    <property type="entry name" value="SAM-dependent_MTases_sf"/>
</dbReference>
<sequence>MPRFLHVGCGPKRKDQTVRAFAASEWEEVTLDIDGSVKPDIVDKLPDLSQVEPGSFDAVYSAQNIEHLYPHQVPLALKAMLRVLKADGFAILTCPDLQVLGERLAAGDIDTPLYTSGRGPVSPIDMLYGFRPAMQQGNLYMAHHTGFTMKSLGNACIQAGFANFFGFRRPRRHDLWGLATKTRRTEDEMRELGKIYLMPL</sequence>
<keyword evidence="2" id="KW-0808">Transferase</keyword>
<evidence type="ECO:0000259" key="1">
    <source>
        <dbReference type="Pfam" id="PF08241"/>
    </source>
</evidence>
<protein>
    <submittedName>
        <fullName evidence="2">Class I SAM-dependent methyltransferase</fullName>
    </submittedName>
</protein>
<dbReference type="SUPFAM" id="SSF53335">
    <property type="entry name" value="S-adenosyl-L-methionine-dependent methyltransferases"/>
    <property type="match status" value="1"/>
</dbReference>